<name>A0A810L9E5_9ACTN</name>
<dbReference type="EMBL" id="AP023354">
    <property type="protein sequence ID" value="BCJ31212.1"/>
    <property type="molecule type" value="Genomic_DNA"/>
</dbReference>
<reference evidence="3" key="1">
    <citation type="submission" date="2020-08" db="EMBL/GenBank/DDBJ databases">
        <title>Whole genome shotgun sequence of Actinocatenispora sera NBRC 101916.</title>
        <authorList>
            <person name="Komaki H."/>
            <person name="Tamura T."/>
        </authorList>
    </citation>
    <scope>NUCLEOTIDE SEQUENCE</scope>
    <source>
        <strain evidence="3">NBRC 101916</strain>
    </source>
</reference>
<evidence type="ECO:0000313" key="3">
    <source>
        <dbReference type="EMBL" id="BCJ31212.1"/>
    </source>
</evidence>
<feature type="transmembrane region" description="Helical" evidence="2">
    <location>
        <begin position="69"/>
        <end position="88"/>
    </location>
</feature>
<dbReference type="AlphaFoldDB" id="A0A810L9E5"/>
<sequence length="134" mass="14040">MKRLSWWPVLVLAALCVGSFALLAWGAHEARTAYDCLTNGVYPASIGDGACELHTPNGIRRIPLHGPGFLATGIAGVVGAVLLIVVAVQTIRRLLRAGAANRPQPEPSDRSTGEHGVTGAQDGPAGRGSVRRKR</sequence>
<gene>
    <name evidence="3" type="ORF">Asera_53200</name>
</gene>
<keyword evidence="4" id="KW-1185">Reference proteome</keyword>
<proteinExistence type="predicted"/>
<organism evidence="3 4">
    <name type="scientific">Actinocatenispora sera</name>
    <dbReference type="NCBI Taxonomy" id="390989"/>
    <lineage>
        <taxon>Bacteria</taxon>
        <taxon>Bacillati</taxon>
        <taxon>Actinomycetota</taxon>
        <taxon>Actinomycetes</taxon>
        <taxon>Micromonosporales</taxon>
        <taxon>Micromonosporaceae</taxon>
        <taxon>Actinocatenispora</taxon>
    </lineage>
</organism>
<evidence type="ECO:0000313" key="4">
    <source>
        <dbReference type="Proteomes" id="UP000680750"/>
    </source>
</evidence>
<dbReference type="RefSeq" id="WP_030444490.1">
    <property type="nucleotide sequence ID" value="NZ_AP023354.1"/>
</dbReference>
<accession>A0A810L9E5</accession>
<protein>
    <submittedName>
        <fullName evidence="3">Uncharacterized protein</fullName>
    </submittedName>
</protein>
<dbReference type="KEGG" id="aser:Asera_53200"/>
<evidence type="ECO:0000256" key="1">
    <source>
        <dbReference type="SAM" id="MobiDB-lite"/>
    </source>
</evidence>
<keyword evidence="2" id="KW-0812">Transmembrane</keyword>
<keyword evidence="2" id="KW-0472">Membrane</keyword>
<dbReference type="Proteomes" id="UP000680750">
    <property type="component" value="Chromosome"/>
</dbReference>
<feature type="region of interest" description="Disordered" evidence="1">
    <location>
        <begin position="98"/>
        <end position="134"/>
    </location>
</feature>
<evidence type="ECO:0000256" key="2">
    <source>
        <dbReference type="SAM" id="Phobius"/>
    </source>
</evidence>
<keyword evidence="2" id="KW-1133">Transmembrane helix</keyword>